<keyword evidence="2" id="KW-1185">Reference proteome</keyword>
<dbReference type="AlphaFoldDB" id="A0A7I8WDL5"/>
<sequence>MVGRVERAAEHKISIDGRVLKALEYPEIATIFFCLAEDENLLQDVDERAIDEQIEEVLMKRGRLIGNYYFKCGACVLNPRGKGCQRIIRLCVLKFGIKIAKW</sequence>
<name>A0A7I8WDL5_9ANNE</name>
<dbReference type="EMBL" id="CAJFCJ010000038">
    <property type="protein sequence ID" value="CAD5126274.1"/>
    <property type="molecule type" value="Genomic_DNA"/>
</dbReference>
<evidence type="ECO:0000313" key="2">
    <source>
        <dbReference type="Proteomes" id="UP000549394"/>
    </source>
</evidence>
<evidence type="ECO:0000313" key="1">
    <source>
        <dbReference type="EMBL" id="CAD5126274.1"/>
    </source>
</evidence>
<organism evidence="1 2">
    <name type="scientific">Dimorphilus gyrociliatus</name>
    <dbReference type="NCBI Taxonomy" id="2664684"/>
    <lineage>
        <taxon>Eukaryota</taxon>
        <taxon>Metazoa</taxon>
        <taxon>Spiralia</taxon>
        <taxon>Lophotrochozoa</taxon>
        <taxon>Annelida</taxon>
        <taxon>Polychaeta</taxon>
        <taxon>Polychaeta incertae sedis</taxon>
        <taxon>Dinophilidae</taxon>
        <taxon>Dimorphilus</taxon>
    </lineage>
</organism>
<protein>
    <submittedName>
        <fullName evidence="1">DgyrCDS14433</fullName>
    </submittedName>
</protein>
<reference evidence="1 2" key="1">
    <citation type="submission" date="2020-08" db="EMBL/GenBank/DDBJ databases">
        <authorList>
            <person name="Hejnol A."/>
        </authorList>
    </citation>
    <scope>NUCLEOTIDE SEQUENCE [LARGE SCALE GENOMIC DNA]</scope>
</reference>
<dbReference type="Proteomes" id="UP000549394">
    <property type="component" value="Unassembled WGS sequence"/>
</dbReference>
<comment type="caution">
    <text evidence="1">The sequence shown here is derived from an EMBL/GenBank/DDBJ whole genome shotgun (WGS) entry which is preliminary data.</text>
</comment>
<accession>A0A7I8WDL5</accession>
<gene>
    <name evidence="1" type="ORF">DGYR_LOCUS13525</name>
</gene>
<proteinExistence type="predicted"/>